<dbReference type="GO" id="GO:0005524">
    <property type="term" value="F:ATP binding"/>
    <property type="evidence" value="ECO:0007669"/>
    <property type="project" value="UniProtKB-KW"/>
</dbReference>
<feature type="domain" description="Glutamine amidotransferase type-2" evidence="11">
    <location>
        <begin position="2"/>
        <end position="208"/>
    </location>
</feature>
<comment type="caution">
    <text evidence="12">The sequence shown here is derived from an EMBL/GenBank/DDBJ whole genome shotgun (WGS) entry which is preliminary data.</text>
</comment>
<feature type="binding site" evidence="10">
    <location>
        <begin position="348"/>
        <end position="349"/>
    </location>
    <ligand>
        <name>ATP</name>
        <dbReference type="ChEBI" id="CHEBI:30616"/>
    </ligand>
</feature>
<evidence type="ECO:0000256" key="1">
    <source>
        <dbReference type="ARBA" id="ARBA00005187"/>
    </source>
</evidence>
<keyword evidence="4 10" id="KW-0547">Nucleotide-binding</keyword>
<dbReference type="Proteomes" id="UP000032254">
    <property type="component" value="Unassembled WGS sequence"/>
</dbReference>
<evidence type="ECO:0000313" key="13">
    <source>
        <dbReference type="Proteomes" id="UP000032254"/>
    </source>
</evidence>
<dbReference type="Gene3D" id="3.60.20.10">
    <property type="entry name" value="Glutamine Phosphoribosylpyrophosphate, subunit 1, domain 1"/>
    <property type="match status" value="1"/>
</dbReference>
<dbReference type="Pfam" id="PF00733">
    <property type="entry name" value="Asn_synthase"/>
    <property type="match status" value="1"/>
</dbReference>
<evidence type="ECO:0000256" key="6">
    <source>
        <dbReference type="ARBA" id="ARBA00022888"/>
    </source>
</evidence>
<dbReference type="PROSITE" id="PS51278">
    <property type="entry name" value="GATASE_TYPE_2"/>
    <property type="match status" value="1"/>
</dbReference>
<dbReference type="GO" id="GO:0006529">
    <property type="term" value="P:asparagine biosynthetic process"/>
    <property type="evidence" value="ECO:0007669"/>
    <property type="project" value="UniProtKB-KW"/>
</dbReference>
<dbReference type="Gene3D" id="3.40.50.620">
    <property type="entry name" value="HUPs"/>
    <property type="match status" value="1"/>
</dbReference>
<dbReference type="InterPro" id="IPR006426">
    <property type="entry name" value="Asn_synth_AEB"/>
</dbReference>
<dbReference type="InterPro" id="IPR017932">
    <property type="entry name" value="GATase_2_dom"/>
</dbReference>
<gene>
    <name evidence="12" type="ORF">TK50_11890</name>
</gene>
<keyword evidence="9" id="KW-0028">Amino-acid biosynthesis</keyword>
<dbReference type="PANTHER" id="PTHR43284">
    <property type="entry name" value="ASPARAGINE SYNTHETASE (GLUTAMINE-HYDROLYZING)"/>
    <property type="match status" value="1"/>
</dbReference>
<dbReference type="Pfam" id="PF13522">
    <property type="entry name" value="GATase_6"/>
    <property type="match status" value="1"/>
</dbReference>
<evidence type="ECO:0000256" key="3">
    <source>
        <dbReference type="ARBA" id="ARBA00012737"/>
    </source>
</evidence>
<evidence type="ECO:0000313" key="12">
    <source>
        <dbReference type="EMBL" id="KIR65964.1"/>
    </source>
</evidence>
<accession>A0A0D0X532</accession>
<dbReference type="EMBL" id="JXSX01000001">
    <property type="protein sequence ID" value="KIR65964.1"/>
    <property type="molecule type" value="Genomic_DNA"/>
</dbReference>
<proteinExistence type="inferred from homology"/>
<comment type="pathway">
    <text evidence="1">Amino-acid biosynthesis; L-asparagine biosynthesis; L-asparagine from L-aspartate (L-Gln route): step 1/1.</text>
</comment>
<dbReference type="GO" id="GO:0004066">
    <property type="term" value="F:asparagine synthase (glutamine-hydrolyzing) activity"/>
    <property type="evidence" value="ECO:0007669"/>
    <property type="project" value="UniProtKB-EC"/>
</dbReference>
<organism evidence="12 13">
    <name type="scientific">Micromonospora haikouensis</name>
    <dbReference type="NCBI Taxonomy" id="686309"/>
    <lineage>
        <taxon>Bacteria</taxon>
        <taxon>Bacillati</taxon>
        <taxon>Actinomycetota</taxon>
        <taxon>Actinomycetes</taxon>
        <taxon>Micromonosporales</taxon>
        <taxon>Micromonosporaceae</taxon>
        <taxon>Micromonospora</taxon>
    </lineage>
</organism>
<dbReference type="EC" id="6.3.5.4" evidence="3"/>
<evidence type="ECO:0000256" key="7">
    <source>
        <dbReference type="ARBA" id="ARBA00022962"/>
    </source>
</evidence>
<feature type="binding site" evidence="10">
    <location>
        <position position="95"/>
    </location>
    <ligand>
        <name>L-glutamine</name>
        <dbReference type="ChEBI" id="CHEBI:58359"/>
    </ligand>
</feature>
<keyword evidence="13" id="KW-1185">Reference proteome</keyword>
<dbReference type="CDD" id="cd01991">
    <property type="entry name" value="Asn_synthase_B_C"/>
    <property type="match status" value="1"/>
</dbReference>
<dbReference type="PANTHER" id="PTHR43284:SF1">
    <property type="entry name" value="ASPARAGINE SYNTHETASE"/>
    <property type="match status" value="1"/>
</dbReference>
<evidence type="ECO:0000256" key="2">
    <source>
        <dbReference type="ARBA" id="ARBA00005752"/>
    </source>
</evidence>
<evidence type="ECO:0000259" key="11">
    <source>
        <dbReference type="PROSITE" id="PS51278"/>
    </source>
</evidence>
<feature type="active site" description="For GATase activity" evidence="9">
    <location>
        <position position="2"/>
    </location>
</feature>
<evidence type="ECO:0000256" key="8">
    <source>
        <dbReference type="ARBA" id="ARBA00048741"/>
    </source>
</evidence>
<dbReference type="SUPFAM" id="SSF52402">
    <property type="entry name" value="Adenine nucleotide alpha hydrolases-like"/>
    <property type="match status" value="1"/>
</dbReference>
<dbReference type="InterPro" id="IPR001962">
    <property type="entry name" value="Asn_synthase"/>
</dbReference>
<dbReference type="SUPFAM" id="SSF56235">
    <property type="entry name" value="N-terminal nucleophile aminohydrolases (Ntn hydrolases)"/>
    <property type="match status" value="1"/>
</dbReference>
<dbReference type="NCBIfam" id="TIGR01536">
    <property type="entry name" value="asn_synth_AEB"/>
    <property type="match status" value="1"/>
</dbReference>
<keyword evidence="6 9" id="KW-0061">Asparagine biosynthesis</keyword>
<dbReference type="PIRSF" id="PIRSF001589">
    <property type="entry name" value="Asn_synthetase_glu-h"/>
    <property type="match status" value="1"/>
</dbReference>
<comment type="similarity">
    <text evidence="2">Belongs to the asparagine synthetase family.</text>
</comment>
<dbReference type="InterPro" id="IPR051786">
    <property type="entry name" value="ASN_synthetase/amidase"/>
</dbReference>
<dbReference type="InterPro" id="IPR014729">
    <property type="entry name" value="Rossmann-like_a/b/a_fold"/>
</dbReference>
<sequence>MCGVVRPSGRVEGDDALVGRINLAQEHRGPDAADRWGGKRVTLGQTRLAIVDLSDAGRQPFVSPDGQVSVVFNGEIYNHEELRRRFRLHTTARCDGAILPELWTRLGTAMFRELRGMFAIAVYDDREHALTLARDPFGIKPLYWTVTADGAIAFASECRPLIGLVPRPAVDRAALTHYLMFGSMSRTASPFSGIRAVPANGWVRWDDRLGRTEGPVHRGVLTDLPETSPDELRAEFLRSVSLHLLSDVPVALLLSSGLDSGALAWACRELGQSLICVTVDQGTEMGEGSNAAVIARRFGHRHEIVTSSPDEADVRHYLAAMQRPSIDGLNVFVVNRAIASLGLKVALSGTGGDEVLAGYPWFRQLRRLGLLRVTDRLGLARPLERAVRLRHRKVAQLVGPTGPRDAAGFGEVARRLLLDPDVRALAPWYEPRPGRASTGDRTCQALLRFDIEHYLGGMLLADTDTFSMASSVEVRVPFVDVPFARRALAVDPARGVGKRRFADWLGDEELIRSTRRPKWGFGLPMDRWMREGPLAPWVRAAGAPDAPVRELLRPAAVDTLLAGWREGQLRWERAWIVVALDGWLRTLDPQVVRLDDATGHALTTV</sequence>
<reference evidence="12 13" key="1">
    <citation type="submission" date="2015-01" db="EMBL/GenBank/DDBJ databases">
        <title>Sequencing and annotation of Micromonospora carbonacea strain JXNU-1 genome.</title>
        <authorList>
            <person name="Long Z."/>
            <person name="Huang Y."/>
            <person name="Jiang Y."/>
        </authorList>
    </citation>
    <scope>NUCLEOTIDE SEQUENCE [LARGE SCALE GENOMIC DNA]</scope>
    <source>
        <strain evidence="12 13">JXNU-1</strain>
    </source>
</reference>
<dbReference type="AlphaFoldDB" id="A0A0D0X532"/>
<keyword evidence="7 9" id="KW-0315">Glutamine amidotransferase</keyword>
<feature type="binding site" evidence="10">
    <location>
        <position position="253"/>
    </location>
    <ligand>
        <name>ATP</name>
        <dbReference type="ChEBI" id="CHEBI:30616"/>
    </ligand>
</feature>
<dbReference type="InterPro" id="IPR029055">
    <property type="entry name" value="Ntn_hydrolases_N"/>
</dbReference>
<feature type="binding site" evidence="10">
    <location>
        <position position="279"/>
    </location>
    <ligand>
        <name>ATP</name>
        <dbReference type="ChEBI" id="CHEBI:30616"/>
    </ligand>
</feature>
<dbReference type="GO" id="GO:0005829">
    <property type="term" value="C:cytosol"/>
    <property type="evidence" value="ECO:0007669"/>
    <property type="project" value="TreeGrafter"/>
</dbReference>
<dbReference type="PATRIC" id="fig|47853.6.peg.2517"/>
<evidence type="ECO:0000256" key="4">
    <source>
        <dbReference type="ARBA" id="ARBA00022741"/>
    </source>
</evidence>
<keyword evidence="5 10" id="KW-0067">ATP-binding</keyword>
<evidence type="ECO:0000256" key="5">
    <source>
        <dbReference type="ARBA" id="ARBA00022840"/>
    </source>
</evidence>
<evidence type="ECO:0000256" key="10">
    <source>
        <dbReference type="PIRSR" id="PIRSR001589-2"/>
    </source>
</evidence>
<dbReference type="CDD" id="cd00712">
    <property type="entry name" value="AsnB"/>
    <property type="match status" value="1"/>
</dbReference>
<evidence type="ECO:0000256" key="9">
    <source>
        <dbReference type="PIRSR" id="PIRSR001589-1"/>
    </source>
</evidence>
<comment type="catalytic activity">
    <reaction evidence="8">
        <text>L-aspartate + L-glutamine + ATP + H2O = L-asparagine + L-glutamate + AMP + diphosphate + H(+)</text>
        <dbReference type="Rhea" id="RHEA:12228"/>
        <dbReference type="ChEBI" id="CHEBI:15377"/>
        <dbReference type="ChEBI" id="CHEBI:15378"/>
        <dbReference type="ChEBI" id="CHEBI:29985"/>
        <dbReference type="ChEBI" id="CHEBI:29991"/>
        <dbReference type="ChEBI" id="CHEBI:30616"/>
        <dbReference type="ChEBI" id="CHEBI:33019"/>
        <dbReference type="ChEBI" id="CHEBI:58048"/>
        <dbReference type="ChEBI" id="CHEBI:58359"/>
        <dbReference type="ChEBI" id="CHEBI:456215"/>
        <dbReference type="EC" id="6.3.5.4"/>
    </reaction>
</comment>
<name>A0A0D0X532_9ACTN</name>
<protein>
    <recommendedName>
        <fullName evidence="3">asparagine synthase (glutamine-hydrolyzing)</fullName>
        <ecNumber evidence="3">6.3.5.4</ecNumber>
    </recommendedName>
</protein>
<dbReference type="InterPro" id="IPR033738">
    <property type="entry name" value="AsnB_N"/>
</dbReference>